<comment type="caution">
    <text evidence="4">The sequence shown here is derived from an EMBL/GenBank/DDBJ whole genome shotgun (WGS) entry which is preliminary data.</text>
</comment>
<name>A0A7C4VF66_9DEIN</name>
<keyword evidence="2" id="KW-0998">Cell outer membrane</keyword>
<dbReference type="NCBIfam" id="TIGR02532">
    <property type="entry name" value="IV_pilin_GFxxxE"/>
    <property type="match status" value="1"/>
</dbReference>
<evidence type="ECO:0000256" key="2">
    <source>
        <dbReference type="ARBA" id="ARBA00023237"/>
    </source>
</evidence>
<accession>A0A7C4VF66</accession>
<dbReference type="InterPro" id="IPR012902">
    <property type="entry name" value="N_methyl_site"/>
</dbReference>
<keyword evidence="3" id="KW-0472">Membrane</keyword>
<evidence type="ECO:0000256" key="1">
    <source>
        <dbReference type="ARBA" id="ARBA00004442"/>
    </source>
</evidence>
<sequence>MSKAGRRKMRRTRYGFTLIELLVSMGILALLLVLSTNLIVKNQQIANDQITHRKASEDARLALLRIGELTSSAAYVFPRGERLTLPSGRHVTTGLRTLALLVPWGTPFCNDGGANPYNSSSTHKDEYCAVVYTIENRAPYRSILGNNPKAQNKVLVEHVIKWVDWPPNTLPTRDFTGLSDQVGVVADSVVRSATNFRITSASISRASNKPIDPILATRSDGARPGDSNALIDNVFVEVTLRYQGLRDAKEQRVLLAKAVPRSAPPGTGN</sequence>
<feature type="transmembrane region" description="Helical" evidence="3">
    <location>
        <begin position="21"/>
        <end position="40"/>
    </location>
</feature>
<protein>
    <submittedName>
        <fullName evidence="4">Type II secretion system protein</fullName>
    </submittedName>
</protein>
<evidence type="ECO:0000313" key="4">
    <source>
        <dbReference type="EMBL" id="HGY10643.1"/>
    </source>
</evidence>
<dbReference type="Proteomes" id="UP000885759">
    <property type="component" value="Unassembled WGS sequence"/>
</dbReference>
<evidence type="ECO:0000256" key="3">
    <source>
        <dbReference type="SAM" id="Phobius"/>
    </source>
</evidence>
<dbReference type="EMBL" id="DRPZ01000285">
    <property type="protein sequence ID" value="HGY10643.1"/>
    <property type="molecule type" value="Genomic_DNA"/>
</dbReference>
<dbReference type="Pfam" id="PF07963">
    <property type="entry name" value="N_methyl"/>
    <property type="match status" value="1"/>
</dbReference>
<comment type="subcellular location">
    <subcellularLocation>
        <location evidence="1">Cell outer membrane</location>
    </subcellularLocation>
</comment>
<reference evidence="4" key="1">
    <citation type="journal article" date="2020" name="mSystems">
        <title>Genome- and Community-Level Interaction Insights into Carbon Utilization and Element Cycling Functions of Hydrothermarchaeota in Hydrothermal Sediment.</title>
        <authorList>
            <person name="Zhou Z."/>
            <person name="Liu Y."/>
            <person name="Xu W."/>
            <person name="Pan J."/>
            <person name="Luo Z.H."/>
            <person name="Li M."/>
        </authorList>
    </citation>
    <scope>NUCLEOTIDE SEQUENCE [LARGE SCALE GENOMIC DNA]</scope>
    <source>
        <strain evidence="4">HyVt-570</strain>
    </source>
</reference>
<keyword evidence="3" id="KW-1133">Transmembrane helix</keyword>
<dbReference type="GO" id="GO:0009279">
    <property type="term" value="C:cell outer membrane"/>
    <property type="evidence" value="ECO:0007669"/>
    <property type="project" value="UniProtKB-SubCell"/>
</dbReference>
<proteinExistence type="predicted"/>
<organism evidence="4">
    <name type="scientific">Oceanithermus profundus</name>
    <dbReference type="NCBI Taxonomy" id="187137"/>
    <lineage>
        <taxon>Bacteria</taxon>
        <taxon>Thermotogati</taxon>
        <taxon>Deinococcota</taxon>
        <taxon>Deinococci</taxon>
        <taxon>Thermales</taxon>
        <taxon>Thermaceae</taxon>
        <taxon>Oceanithermus</taxon>
    </lineage>
</organism>
<dbReference type="AlphaFoldDB" id="A0A7C4VF66"/>
<gene>
    <name evidence="4" type="ORF">ENK37_11440</name>
</gene>
<keyword evidence="3" id="KW-0812">Transmembrane</keyword>